<feature type="domain" description="Peptidase M48" evidence="8">
    <location>
        <begin position="91"/>
        <end position="260"/>
    </location>
</feature>
<comment type="cofactor">
    <cofactor evidence="6">
        <name>Zn(2+)</name>
        <dbReference type="ChEBI" id="CHEBI:29105"/>
    </cofactor>
    <text evidence="6">Binds 1 zinc ion per subunit.</text>
</comment>
<evidence type="ECO:0000313" key="10">
    <source>
        <dbReference type="Proteomes" id="UP001597283"/>
    </source>
</evidence>
<gene>
    <name evidence="9" type="ORF">ACFSC3_15720</name>
</gene>
<evidence type="ECO:0000256" key="4">
    <source>
        <dbReference type="ARBA" id="ARBA00022833"/>
    </source>
</evidence>
<sequence length="402" mass="44148">MKLRIALAIVATFASPLNAQQKASTKPAPPPPPFTGAYQPQGVDEIGIWREDDESERAMQNSPLVIRDEALNAYVRRVLCATVGADRCASVRTYILRVPLFNASMSPNGTMRIYTGLLLRASSEAELGAVLGHEFGHFERRHSLQRFKAQRSSADVLSWAALLTSMAGTRQAYRDFNSIQISVLGTLQRFNRDQEREADMLGIGYLNGGELRPHSASRMWRTLIMESEASASARGLRKPDFEHNSFFSSHPASGERADYLYALAAPDTEARQDGADRYAAALGPWRTMFLDDQIALNDFGASDFIITHLAEAGWTADLWRARGDLFRGRGHPRDLMNAADFYGKAVAMQPDLASAQRGLGLSLVKTGRIAEGRAALQRYLQLAPDAPDAAMIGMTIASLGEK</sequence>
<keyword evidence="3 6" id="KW-0378">Hydrolase</keyword>
<keyword evidence="5 6" id="KW-0482">Metalloprotease</keyword>
<dbReference type="EC" id="3.4.24.-" evidence="9"/>
<keyword evidence="7" id="KW-0732">Signal</keyword>
<evidence type="ECO:0000256" key="1">
    <source>
        <dbReference type="ARBA" id="ARBA00022670"/>
    </source>
</evidence>
<dbReference type="SUPFAM" id="SSF48452">
    <property type="entry name" value="TPR-like"/>
    <property type="match status" value="1"/>
</dbReference>
<proteinExistence type="inferred from homology"/>
<organism evidence="9 10">
    <name type="scientific">Sphingomonas floccifaciens</name>
    <dbReference type="NCBI Taxonomy" id="1844115"/>
    <lineage>
        <taxon>Bacteria</taxon>
        <taxon>Pseudomonadati</taxon>
        <taxon>Pseudomonadota</taxon>
        <taxon>Alphaproteobacteria</taxon>
        <taxon>Sphingomonadales</taxon>
        <taxon>Sphingomonadaceae</taxon>
        <taxon>Sphingomonas</taxon>
    </lineage>
</organism>
<evidence type="ECO:0000256" key="5">
    <source>
        <dbReference type="ARBA" id="ARBA00023049"/>
    </source>
</evidence>
<comment type="similarity">
    <text evidence="6">Belongs to the peptidase M48 family.</text>
</comment>
<dbReference type="PANTHER" id="PTHR22726">
    <property type="entry name" value="METALLOENDOPEPTIDASE OMA1"/>
    <property type="match status" value="1"/>
</dbReference>
<protein>
    <submittedName>
        <fullName evidence="9">M48 family metalloprotease</fullName>
        <ecNumber evidence="9">3.4.24.-</ecNumber>
    </submittedName>
</protein>
<dbReference type="InterPro" id="IPR051156">
    <property type="entry name" value="Mito/Outer_Membr_Metalloprot"/>
</dbReference>
<dbReference type="InterPro" id="IPR001915">
    <property type="entry name" value="Peptidase_M48"/>
</dbReference>
<evidence type="ECO:0000256" key="2">
    <source>
        <dbReference type="ARBA" id="ARBA00022723"/>
    </source>
</evidence>
<feature type="signal peptide" evidence="7">
    <location>
        <begin position="1"/>
        <end position="19"/>
    </location>
</feature>
<keyword evidence="2" id="KW-0479">Metal-binding</keyword>
<dbReference type="Gene3D" id="3.30.2010.10">
    <property type="entry name" value="Metalloproteases ('zincins'), catalytic domain"/>
    <property type="match status" value="1"/>
</dbReference>
<dbReference type="Proteomes" id="UP001597283">
    <property type="component" value="Unassembled WGS sequence"/>
</dbReference>
<feature type="chain" id="PRO_5045064540" evidence="7">
    <location>
        <begin position="20"/>
        <end position="402"/>
    </location>
</feature>
<evidence type="ECO:0000259" key="8">
    <source>
        <dbReference type="Pfam" id="PF01435"/>
    </source>
</evidence>
<dbReference type="CDD" id="cd07324">
    <property type="entry name" value="M48C_Oma1-like"/>
    <property type="match status" value="1"/>
</dbReference>
<dbReference type="GO" id="GO:0008237">
    <property type="term" value="F:metallopeptidase activity"/>
    <property type="evidence" value="ECO:0007669"/>
    <property type="project" value="UniProtKB-KW"/>
</dbReference>
<keyword evidence="1 6" id="KW-0645">Protease</keyword>
<dbReference type="InterPro" id="IPR011990">
    <property type="entry name" value="TPR-like_helical_dom_sf"/>
</dbReference>
<dbReference type="Gene3D" id="1.25.40.10">
    <property type="entry name" value="Tetratricopeptide repeat domain"/>
    <property type="match status" value="1"/>
</dbReference>
<keyword evidence="10" id="KW-1185">Reference proteome</keyword>
<accession>A0ABW4NGP5</accession>
<evidence type="ECO:0000256" key="7">
    <source>
        <dbReference type="SAM" id="SignalP"/>
    </source>
</evidence>
<name>A0ABW4NGP5_9SPHN</name>
<dbReference type="Pfam" id="PF01435">
    <property type="entry name" value="Peptidase_M48"/>
    <property type="match status" value="1"/>
</dbReference>
<dbReference type="EMBL" id="JBHUFC010000006">
    <property type="protein sequence ID" value="MFD1789011.1"/>
    <property type="molecule type" value="Genomic_DNA"/>
</dbReference>
<keyword evidence="4 6" id="KW-0862">Zinc</keyword>
<evidence type="ECO:0000256" key="3">
    <source>
        <dbReference type="ARBA" id="ARBA00022801"/>
    </source>
</evidence>
<reference evidence="10" key="1">
    <citation type="journal article" date="2019" name="Int. J. Syst. Evol. Microbiol.">
        <title>The Global Catalogue of Microorganisms (GCM) 10K type strain sequencing project: providing services to taxonomists for standard genome sequencing and annotation.</title>
        <authorList>
            <consortium name="The Broad Institute Genomics Platform"/>
            <consortium name="The Broad Institute Genome Sequencing Center for Infectious Disease"/>
            <person name="Wu L."/>
            <person name="Ma J."/>
        </authorList>
    </citation>
    <scope>NUCLEOTIDE SEQUENCE [LARGE SCALE GENOMIC DNA]</scope>
    <source>
        <strain evidence="10">Q85</strain>
    </source>
</reference>
<dbReference type="RefSeq" id="WP_380941380.1">
    <property type="nucleotide sequence ID" value="NZ_JBHUFC010000006.1"/>
</dbReference>
<evidence type="ECO:0000256" key="6">
    <source>
        <dbReference type="RuleBase" id="RU003983"/>
    </source>
</evidence>
<evidence type="ECO:0000313" key="9">
    <source>
        <dbReference type="EMBL" id="MFD1789011.1"/>
    </source>
</evidence>
<dbReference type="PANTHER" id="PTHR22726:SF1">
    <property type="entry name" value="METALLOENDOPEPTIDASE OMA1, MITOCHONDRIAL"/>
    <property type="match status" value="1"/>
</dbReference>
<comment type="caution">
    <text evidence="9">The sequence shown here is derived from an EMBL/GenBank/DDBJ whole genome shotgun (WGS) entry which is preliminary data.</text>
</comment>